<sequence>MMMRSKLFFRTVCRFYCIHYYYCTPADYDLTLYCHNLLEQESTSKSGLEELPEDVCAINAKFVGCSSSAWELYILLVKGTGVLCGRSKEGSGRQDKIAYDQLSFTFLEPHQATSYLILRLEWWCPDGSCNFSAWPVYQRVLTVVVKIKWVREWGRAELEGLLRGWSEGKEGGGWARRRAWCVAIRALCCVNPVESTGREGMLVLRKVPCDFVGASLLTRNPQQEVVNFLARGLVEFMGILLWIQNQMLDYGFNFMNTEIYIDNESTICIVKNPVFHSKTKHIEIRHYFIRDSYEKKLIQVIKIHIDHNVADLLTKTFLLLALDYSIFEAKIYETVYKEWEDKMERDATTASSLDAEQSYDPPLSRVYILGSGEDRDENIRTDGLCINCQIWVKDHQSQLWSHHTPQPTHPPYNLQLSIPSRVPTPPHDSPLPGGHTPRSDEGRM</sequence>
<comment type="caution">
    <text evidence="2">The sequence shown here is derived from an EMBL/GenBank/DDBJ whole genome shotgun (WGS) entry which is preliminary data.</text>
</comment>
<reference evidence="2" key="1">
    <citation type="journal article" date="2022" name="Int. J. Mol. Sci.">
        <title>Draft Genome of Tanacetum Coccineum: Genomic Comparison of Closely Related Tanacetum-Family Plants.</title>
        <authorList>
            <person name="Yamashiro T."/>
            <person name="Shiraishi A."/>
            <person name="Nakayama K."/>
            <person name="Satake H."/>
        </authorList>
    </citation>
    <scope>NUCLEOTIDE SEQUENCE</scope>
</reference>
<protein>
    <submittedName>
        <fullName evidence="2">Uncharacterized protein</fullName>
    </submittedName>
</protein>
<evidence type="ECO:0000313" key="3">
    <source>
        <dbReference type="Proteomes" id="UP001151760"/>
    </source>
</evidence>
<dbReference type="CDD" id="cd09272">
    <property type="entry name" value="RNase_HI_RT_Ty1"/>
    <property type="match status" value="1"/>
</dbReference>
<reference evidence="2" key="2">
    <citation type="submission" date="2022-01" db="EMBL/GenBank/DDBJ databases">
        <authorList>
            <person name="Yamashiro T."/>
            <person name="Shiraishi A."/>
            <person name="Satake H."/>
            <person name="Nakayama K."/>
        </authorList>
    </citation>
    <scope>NUCLEOTIDE SEQUENCE</scope>
</reference>
<name>A0ABQ5AUU8_9ASTR</name>
<dbReference type="Proteomes" id="UP001151760">
    <property type="component" value="Unassembled WGS sequence"/>
</dbReference>
<feature type="region of interest" description="Disordered" evidence="1">
    <location>
        <begin position="400"/>
        <end position="444"/>
    </location>
</feature>
<organism evidence="2 3">
    <name type="scientific">Tanacetum coccineum</name>
    <dbReference type="NCBI Taxonomy" id="301880"/>
    <lineage>
        <taxon>Eukaryota</taxon>
        <taxon>Viridiplantae</taxon>
        <taxon>Streptophyta</taxon>
        <taxon>Embryophyta</taxon>
        <taxon>Tracheophyta</taxon>
        <taxon>Spermatophyta</taxon>
        <taxon>Magnoliopsida</taxon>
        <taxon>eudicotyledons</taxon>
        <taxon>Gunneridae</taxon>
        <taxon>Pentapetalae</taxon>
        <taxon>asterids</taxon>
        <taxon>campanulids</taxon>
        <taxon>Asterales</taxon>
        <taxon>Asteraceae</taxon>
        <taxon>Asteroideae</taxon>
        <taxon>Anthemideae</taxon>
        <taxon>Anthemidinae</taxon>
        <taxon>Tanacetum</taxon>
    </lineage>
</organism>
<proteinExistence type="predicted"/>
<dbReference type="EMBL" id="BQNB010012542">
    <property type="protein sequence ID" value="GJT04874.1"/>
    <property type="molecule type" value="Genomic_DNA"/>
</dbReference>
<keyword evidence="3" id="KW-1185">Reference proteome</keyword>
<evidence type="ECO:0000256" key="1">
    <source>
        <dbReference type="SAM" id="MobiDB-lite"/>
    </source>
</evidence>
<gene>
    <name evidence="2" type="ORF">Tco_0839336</name>
</gene>
<evidence type="ECO:0000313" key="2">
    <source>
        <dbReference type="EMBL" id="GJT04874.1"/>
    </source>
</evidence>
<accession>A0ABQ5AUU8</accession>